<evidence type="ECO:0000256" key="3">
    <source>
        <dbReference type="ARBA" id="ARBA00022827"/>
    </source>
</evidence>
<dbReference type="SUPFAM" id="SSF51905">
    <property type="entry name" value="FAD/NAD(P)-binding domain"/>
    <property type="match status" value="1"/>
</dbReference>
<dbReference type="Proteomes" id="UP000663671">
    <property type="component" value="Chromosome 6"/>
</dbReference>
<evidence type="ECO:0000313" key="7">
    <source>
        <dbReference type="EMBL" id="QSS66957.1"/>
    </source>
</evidence>
<reference evidence="7" key="1">
    <citation type="submission" date="2021-01" db="EMBL/GenBank/DDBJ databases">
        <title>Chromosome-level genome assembly of a human fungal pathogen reveals clustering of transcriptionally co-regulated genes.</title>
        <authorList>
            <person name="Voorhies M."/>
            <person name="Cohen S."/>
            <person name="Shea T.P."/>
            <person name="Petrus S."/>
            <person name="Munoz J.F."/>
            <person name="Poplawski S."/>
            <person name="Goldman W.E."/>
            <person name="Michael T."/>
            <person name="Cuomo C.A."/>
            <person name="Sil A."/>
            <person name="Beyhan S."/>
        </authorList>
    </citation>
    <scope>NUCLEOTIDE SEQUENCE</scope>
    <source>
        <strain evidence="7">WU24</strain>
    </source>
</reference>
<keyword evidence="3" id="KW-0274">FAD</keyword>
<dbReference type="PRINTS" id="PR00420">
    <property type="entry name" value="RNGMNOXGNASE"/>
</dbReference>
<proteinExistence type="inferred from homology"/>
<keyword evidence="5" id="KW-0812">Transmembrane</keyword>
<feature type="domain" description="FAD-binding" evidence="6">
    <location>
        <begin position="262"/>
        <end position="318"/>
    </location>
</feature>
<feature type="transmembrane region" description="Helical" evidence="5">
    <location>
        <begin position="517"/>
        <end position="546"/>
    </location>
</feature>
<evidence type="ECO:0000256" key="1">
    <source>
        <dbReference type="ARBA" id="ARBA00007992"/>
    </source>
</evidence>
<comment type="similarity">
    <text evidence="1">Belongs to the paxM FAD-dependent monooxygenase family.</text>
</comment>
<feature type="domain" description="FAD-binding" evidence="6">
    <location>
        <begin position="7"/>
        <end position="74"/>
    </location>
</feature>
<feature type="transmembrane region" description="Helical" evidence="5">
    <location>
        <begin position="487"/>
        <end position="505"/>
    </location>
</feature>
<evidence type="ECO:0000256" key="2">
    <source>
        <dbReference type="ARBA" id="ARBA00022630"/>
    </source>
</evidence>
<dbReference type="AlphaFoldDB" id="A0A8A1MSC2"/>
<evidence type="ECO:0000256" key="4">
    <source>
        <dbReference type="ARBA" id="ARBA00023002"/>
    </source>
</evidence>
<dbReference type="Pfam" id="PF01494">
    <property type="entry name" value="FAD_binding_3"/>
    <property type="match status" value="2"/>
</dbReference>
<gene>
    <name evidence="7" type="ORF">I7I51_03169</name>
</gene>
<evidence type="ECO:0000313" key="8">
    <source>
        <dbReference type="Proteomes" id="UP000663671"/>
    </source>
</evidence>
<dbReference type="EMBL" id="CP069116">
    <property type="protein sequence ID" value="QSS66957.1"/>
    <property type="molecule type" value="Genomic_DNA"/>
</dbReference>
<dbReference type="Gene3D" id="3.50.50.60">
    <property type="entry name" value="FAD/NAD(P)-binding domain"/>
    <property type="match status" value="2"/>
</dbReference>
<keyword evidence="5" id="KW-0472">Membrane</keyword>
<evidence type="ECO:0000259" key="6">
    <source>
        <dbReference type="Pfam" id="PF01494"/>
    </source>
</evidence>
<keyword evidence="4" id="KW-0560">Oxidoreductase</keyword>
<dbReference type="InterPro" id="IPR050562">
    <property type="entry name" value="FAD_mOase_fung"/>
</dbReference>
<name>A0A8A1MSC2_AJECA</name>
<sequence length="634" mass="71210">MENKKKFRVLIVGGGIAGLVLANMLQKHGIDFLLLEAYPEIAPQVGASIGFQPHGLRILDQLGVYQELRKQGELLVTFPDAENTFVQRHGYPLIFLERQLALNILYSHLDKSKVLTGKAVCNVALLQNGVTVTTKNGDLYSADIIVGCEWHPQHGSPGNDMRCDYGCVFGISKVSSPLPIGSFTSVLRRNNSYGILGGLHGRVYWFHFFKLQNRAYGAGIPRFSKEDESRHIQGHENDILTPNLKFKDLVKGKVTCNMTALPEYIVQQWHHNRIITIGDSAHKFHPIAGHGGNSALESGAALTNVLVRALNESISNELSTSQISDIFQEVQDLRHKTVKRLIAVSHSQQRLQSLETPFLRFVALYVLPRVHKDRVINNSSESCPPAQRLENVELPPHITLVPYDSDLLSPPCCRGWYSWVLASFFLALSAVQFWAMDIWAVLARAPGLFEKANIAPFTGIEFLDKILIISLPQYATWNMEVTPCFTIVQMYLYFSLFPIVAISTIESCRKRNSLNLLTFFSTIFWVIIYHAFGITVAAPLHCAAYILISSNVHYWWPVSRQVPTSYAKTLVPALVLGYLLPPLLLFKGYSGHCIAEAIALTLHRAPIYIRQHPSHRLFNSIRDVLPRRPPDSTR</sequence>
<evidence type="ECO:0000256" key="5">
    <source>
        <dbReference type="SAM" id="Phobius"/>
    </source>
</evidence>
<organism evidence="7 8">
    <name type="scientific">Ajellomyces capsulatus</name>
    <name type="common">Darling's disease fungus</name>
    <name type="synonym">Histoplasma capsulatum</name>
    <dbReference type="NCBI Taxonomy" id="5037"/>
    <lineage>
        <taxon>Eukaryota</taxon>
        <taxon>Fungi</taxon>
        <taxon>Dikarya</taxon>
        <taxon>Ascomycota</taxon>
        <taxon>Pezizomycotina</taxon>
        <taxon>Eurotiomycetes</taxon>
        <taxon>Eurotiomycetidae</taxon>
        <taxon>Onygenales</taxon>
        <taxon>Ajellomycetaceae</taxon>
        <taxon>Histoplasma</taxon>
    </lineage>
</organism>
<dbReference type="VEuPathDB" id="FungiDB:I7I51_03169"/>
<dbReference type="GO" id="GO:0071949">
    <property type="term" value="F:FAD binding"/>
    <property type="evidence" value="ECO:0007669"/>
    <property type="project" value="InterPro"/>
</dbReference>
<dbReference type="OrthoDB" id="10029326at2759"/>
<dbReference type="PANTHER" id="PTHR47356:SF2">
    <property type="entry name" value="FAD-BINDING DOMAIN-CONTAINING PROTEIN-RELATED"/>
    <property type="match status" value="1"/>
</dbReference>
<keyword evidence="5" id="KW-1133">Transmembrane helix</keyword>
<keyword evidence="2" id="KW-0285">Flavoprotein</keyword>
<dbReference type="InterPro" id="IPR036188">
    <property type="entry name" value="FAD/NAD-bd_sf"/>
</dbReference>
<accession>A0A8A1MSC2</accession>
<dbReference type="PANTHER" id="PTHR47356">
    <property type="entry name" value="FAD-DEPENDENT MONOOXYGENASE ASQG-RELATED"/>
    <property type="match status" value="1"/>
</dbReference>
<dbReference type="GO" id="GO:0004497">
    <property type="term" value="F:monooxygenase activity"/>
    <property type="evidence" value="ECO:0007669"/>
    <property type="project" value="InterPro"/>
</dbReference>
<protein>
    <submittedName>
        <fullName evidence="7">FAD binding domain-containing protein</fullName>
    </submittedName>
</protein>
<dbReference type="InterPro" id="IPR002938">
    <property type="entry name" value="FAD-bd"/>
</dbReference>